<name>A0A3S0KGE4_9BACI</name>
<accession>A0A3S0KGE4</accession>
<keyword evidence="3" id="KW-1185">Reference proteome</keyword>
<organism evidence="2 3">
    <name type="scientific">Bacillus yapensis</name>
    <dbReference type="NCBI Taxonomy" id="2492960"/>
    <lineage>
        <taxon>Bacteria</taxon>
        <taxon>Bacillati</taxon>
        <taxon>Bacillota</taxon>
        <taxon>Bacilli</taxon>
        <taxon>Bacillales</taxon>
        <taxon>Bacillaceae</taxon>
        <taxon>Bacillus</taxon>
    </lineage>
</organism>
<dbReference type="PANTHER" id="PTHR43664">
    <property type="entry name" value="MONOAMINE OXIDASE-RELATED"/>
    <property type="match status" value="1"/>
</dbReference>
<gene>
    <name evidence="2" type="ORF">EKG37_13670</name>
</gene>
<reference evidence="2 3" key="1">
    <citation type="submission" date="2018-12" db="EMBL/GenBank/DDBJ databases">
        <title>Bacillus yapensis draft genome sequence.</title>
        <authorList>
            <person name="Yu L."/>
            <person name="Xu X."/>
            <person name="Tang X."/>
        </authorList>
    </citation>
    <scope>NUCLEOTIDE SEQUENCE [LARGE SCALE GENOMIC DNA]</scope>
    <source>
        <strain evidence="2 3">XXST-01</strain>
    </source>
</reference>
<proteinExistence type="predicted"/>
<dbReference type="InterPro" id="IPR029069">
    <property type="entry name" value="HotDog_dom_sf"/>
</dbReference>
<dbReference type="OrthoDB" id="9801625at2"/>
<dbReference type="Pfam" id="PF01575">
    <property type="entry name" value="MaoC_dehydratas"/>
    <property type="match status" value="1"/>
</dbReference>
<dbReference type="AlphaFoldDB" id="A0A3S0KGE4"/>
<evidence type="ECO:0000259" key="1">
    <source>
        <dbReference type="Pfam" id="PF01575"/>
    </source>
</evidence>
<sequence length="147" mass="16768">MAKYWDDFQIGETYKSDSRVVQEEDVMQFASLSEDMNPLHLDEEFAKKTPYGRRIAHGMLVLSKVTGLHYGLGLFKGTSLGVLEIQWKFRKPVFIGDSIEFVASVEDKIETSKKDKGILVRSILVRNSNGDIVQEGKFINLIRRRNG</sequence>
<feature type="domain" description="MaoC-like" evidence="1">
    <location>
        <begin position="9"/>
        <end position="117"/>
    </location>
</feature>
<dbReference type="EMBL" id="RXNT01000011">
    <property type="protein sequence ID" value="RTR29947.1"/>
    <property type="molecule type" value="Genomic_DNA"/>
</dbReference>
<comment type="caution">
    <text evidence="2">The sequence shown here is derived from an EMBL/GenBank/DDBJ whole genome shotgun (WGS) entry which is preliminary data.</text>
</comment>
<dbReference type="RefSeq" id="WP_126409223.1">
    <property type="nucleotide sequence ID" value="NZ_RXNT01000011.1"/>
</dbReference>
<dbReference type="InterPro" id="IPR052342">
    <property type="entry name" value="MCH/BMMD"/>
</dbReference>
<dbReference type="Gene3D" id="3.10.129.10">
    <property type="entry name" value="Hotdog Thioesterase"/>
    <property type="match status" value="1"/>
</dbReference>
<evidence type="ECO:0000313" key="2">
    <source>
        <dbReference type="EMBL" id="RTR29947.1"/>
    </source>
</evidence>
<protein>
    <submittedName>
        <fullName evidence="2">Dehydratase</fullName>
    </submittedName>
</protein>
<evidence type="ECO:0000313" key="3">
    <source>
        <dbReference type="Proteomes" id="UP000271374"/>
    </source>
</evidence>
<dbReference type="PANTHER" id="PTHR43664:SF1">
    <property type="entry name" value="BETA-METHYLMALYL-COA DEHYDRATASE"/>
    <property type="match status" value="1"/>
</dbReference>
<dbReference type="SUPFAM" id="SSF54637">
    <property type="entry name" value="Thioesterase/thiol ester dehydrase-isomerase"/>
    <property type="match status" value="1"/>
</dbReference>
<dbReference type="InterPro" id="IPR002539">
    <property type="entry name" value="MaoC-like_dom"/>
</dbReference>
<dbReference type="Proteomes" id="UP000271374">
    <property type="component" value="Unassembled WGS sequence"/>
</dbReference>